<evidence type="ECO:0000256" key="3">
    <source>
        <dbReference type="ARBA" id="ARBA00022692"/>
    </source>
</evidence>
<evidence type="ECO:0000256" key="4">
    <source>
        <dbReference type="ARBA" id="ARBA00022989"/>
    </source>
</evidence>
<dbReference type="InterPro" id="IPR050833">
    <property type="entry name" value="Poly_Biosynth_Transport"/>
</dbReference>
<comment type="subcellular location">
    <subcellularLocation>
        <location evidence="1">Cell membrane</location>
        <topology evidence="1">Multi-pass membrane protein</topology>
    </subcellularLocation>
</comment>
<accession>A0A1G2BGN3</accession>
<feature type="transmembrane region" description="Helical" evidence="6">
    <location>
        <begin position="87"/>
        <end position="111"/>
    </location>
</feature>
<feature type="transmembrane region" description="Helical" evidence="6">
    <location>
        <begin position="469"/>
        <end position="490"/>
    </location>
</feature>
<feature type="transmembrane region" description="Helical" evidence="6">
    <location>
        <begin position="224"/>
        <end position="245"/>
    </location>
</feature>
<feature type="transmembrane region" description="Helical" evidence="6">
    <location>
        <begin position="424"/>
        <end position="449"/>
    </location>
</feature>
<dbReference type="PANTHER" id="PTHR30250">
    <property type="entry name" value="PST FAMILY PREDICTED COLANIC ACID TRANSPORTER"/>
    <property type="match status" value="1"/>
</dbReference>
<sequence length="506" mass="56460">MSLTNNIAKNTAIQVAGKIAGTVLALITAGVIFRYLGDTGVGQYTKVLAFLQLFAIMMDFGFYIILIKKLAHLDLDKLDDPIVHNIFTLRIVSGVIFLSLAPLSAWIISLYNNAYDLTIVAGIAIATLFYFCISLNQLLSAIFQRAMKTSWIALGEFIGKIALLVFVILFVYFDFGLWWVLFAHVISSVTNFLIQFLATRSYVKLKLVFNWPLWKQILKEAWPIAVSIGFALIYFKGDTIILSFYEPNNVVGWYGAPYKILEVLVTFPAMFVGLVLPLLNAAWQKKDLEKFKNVLQKALDALTVVAMPLVGGTLALAPMIIRILAGSEFQNSNNVLRILIIAVGAIYLGTLLSYVVVSLNKQKSMMWGYAFVAISSLLGYFIFIPSYSIFGAAWVTVYSEIAVAIIALVIILRTTKIHLSGKVFIKSITASAVMFFFLMIGVALLQDIYPATHLLEQVDTASTRLDFSLLSLVVFVPFGAVVYFFILWILQGINQEDLRQMFKLKK</sequence>
<evidence type="ECO:0000313" key="7">
    <source>
        <dbReference type="EMBL" id="OGY87367.1"/>
    </source>
</evidence>
<dbReference type="GO" id="GO:0005886">
    <property type="term" value="C:plasma membrane"/>
    <property type="evidence" value="ECO:0007669"/>
    <property type="project" value="UniProtKB-SubCell"/>
</dbReference>
<protein>
    <submittedName>
        <fullName evidence="7">Uncharacterized protein</fullName>
    </submittedName>
</protein>
<feature type="transmembrane region" description="Helical" evidence="6">
    <location>
        <begin position="47"/>
        <end position="66"/>
    </location>
</feature>
<reference evidence="7 8" key="1">
    <citation type="journal article" date="2016" name="Nat. Commun.">
        <title>Thousands of microbial genomes shed light on interconnected biogeochemical processes in an aquifer system.</title>
        <authorList>
            <person name="Anantharaman K."/>
            <person name="Brown C.T."/>
            <person name="Hug L.A."/>
            <person name="Sharon I."/>
            <person name="Castelle C.J."/>
            <person name="Probst A.J."/>
            <person name="Thomas B.C."/>
            <person name="Singh A."/>
            <person name="Wilkins M.J."/>
            <person name="Karaoz U."/>
            <person name="Brodie E.L."/>
            <person name="Williams K.H."/>
            <person name="Hubbard S.S."/>
            <person name="Banfield J.F."/>
        </authorList>
    </citation>
    <scope>NUCLEOTIDE SEQUENCE [LARGE SCALE GENOMIC DNA]</scope>
</reference>
<evidence type="ECO:0000256" key="6">
    <source>
        <dbReference type="SAM" id="Phobius"/>
    </source>
</evidence>
<dbReference type="PANTHER" id="PTHR30250:SF11">
    <property type="entry name" value="O-ANTIGEN TRANSPORTER-RELATED"/>
    <property type="match status" value="1"/>
</dbReference>
<feature type="transmembrane region" description="Helical" evidence="6">
    <location>
        <begin position="304"/>
        <end position="324"/>
    </location>
</feature>
<dbReference type="Pfam" id="PF01943">
    <property type="entry name" value="Polysacc_synt"/>
    <property type="match status" value="1"/>
</dbReference>
<feature type="transmembrane region" description="Helical" evidence="6">
    <location>
        <begin position="151"/>
        <end position="173"/>
    </location>
</feature>
<keyword evidence="5 6" id="KW-0472">Membrane</keyword>
<feature type="transmembrane region" description="Helical" evidence="6">
    <location>
        <begin position="179"/>
        <end position="203"/>
    </location>
</feature>
<feature type="transmembrane region" description="Helical" evidence="6">
    <location>
        <begin position="265"/>
        <end position="283"/>
    </location>
</feature>
<evidence type="ECO:0000256" key="1">
    <source>
        <dbReference type="ARBA" id="ARBA00004651"/>
    </source>
</evidence>
<dbReference type="EMBL" id="MHKI01000009">
    <property type="protein sequence ID" value="OGY87367.1"/>
    <property type="molecule type" value="Genomic_DNA"/>
</dbReference>
<feature type="transmembrane region" description="Helical" evidence="6">
    <location>
        <begin position="336"/>
        <end position="357"/>
    </location>
</feature>
<feature type="transmembrane region" description="Helical" evidence="6">
    <location>
        <begin position="117"/>
        <end position="139"/>
    </location>
</feature>
<evidence type="ECO:0000256" key="2">
    <source>
        <dbReference type="ARBA" id="ARBA00022475"/>
    </source>
</evidence>
<dbReference type="InterPro" id="IPR002797">
    <property type="entry name" value="Polysacc_synth"/>
</dbReference>
<dbReference type="AlphaFoldDB" id="A0A1G2BGN3"/>
<name>A0A1G2BGN3_9BACT</name>
<comment type="caution">
    <text evidence="7">The sequence shown here is derived from an EMBL/GenBank/DDBJ whole genome shotgun (WGS) entry which is preliminary data.</text>
</comment>
<keyword evidence="4 6" id="KW-1133">Transmembrane helix</keyword>
<evidence type="ECO:0000256" key="5">
    <source>
        <dbReference type="ARBA" id="ARBA00023136"/>
    </source>
</evidence>
<dbReference type="CDD" id="cd13128">
    <property type="entry name" value="MATE_Wzx_like"/>
    <property type="match status" value="1"/>
</dbReference>
<dbReference type="Proteomes" id="UP000176420">
    <property type="component" value="Unassembled WGS sequence"/>
</dbReference>
<organism evidence="7 8">
    <name type="scientific">Candidatus Kerfeldbacteria bacterium RIFOXYB2_FULL_38_14</name>
    <dbReference type="NCBI Taxonomy" id="1798547"/>
    <lineage>
        <taxon>Bacteria</taxon>
        <taxon>Candidatus Kerfeldiibacteriota</taxon>
    </lineage>
</organism>
<evidence type="ECO:0000313" key="8">
    <source>
        <dbReference type="Proteomes" id="UP000176420"/>
    </source>
</evidence>
<gene>
    <name evidence="7" type="ORF">A2319_05370</name>
</gene>
<feature type="transmembrane region" description="Helical" evidence="6">
    <location>
        <begin position="364"/>
        <end position="383"/>
    </location>
</feature>
<keyword evidence="2" id="KW-1003">Cell membrane</keyword>
<keyword evidence="3 6" id="KW-0812">Transmembrane</keyword>
<feature type="transmembrane region" description="Helical" evidence="6">
    <location>
        <begin position="12"/>
        <end position="35"/>
    </location>
</feature>
<feature type="transmembrane region" description="Helical" evidence="6">
    <location>
        <begin position="389"/>
        <end position="412"/>
    </location>
</feature>
<proteinExistence type="predicted"/>